<dbReference type="PROSITE" id="PS50887">
    <property type="entry name" value="GGDEF"/>
    <property type="match status" value="1"/>
</dbReference>
<protein>
    <recommendedName>
        <fullName evidence="1">diguanylate cyclase</fullName>
        <ecNumber evidence="1">2.7.7.65</ecNumber>
    </recommendedName>
</protein>
<dbReference type="SUPFAM" id="SSF55073">
    <property type="entry name" value="Nucleotide cyclase"/>
    <property type="match status" value="1"/>
</dbReference>
<dbReference type="NCBIfam" id="TIGR00254">
    <property type="entry name" value="GGDEF"/>
    <property type="match status" value="1"/>
</dbReference>
<feature type="transmembrane region" description="Helical" evidence="3">
    <location>
        <begin position="81"/>
        <end position="98"/>
    </location>
</feature>
<keyword evidence="3" id="KW-1133">Transmembrane helix</keyword>
<dbReference type="EMBL" id="CP136600">
    <property type="protein sequence ID" value="WOH36533.1"/>
    <property type="molecule type" value="Genomic_DNA"/>
</dbReference>
<reference evidence="5 6" key="1">
    <citation type="submission" date="2023-09" db="EMBL/GenBank/DDBJ databases">
        <authorList>
            <person name="Qi X."/>
        </authorList>
    </citation>
    <scope>NUCLEOTIDE SEQUENCE [LARGE SCALE GENOMIC DNA]</scope>
    <source>
        <strain evidence="5 6">S1-1</strain>
    </source>
</reference>
<proteinExistence type="predicted"/>
<feature type="transmembrane region" description="Helical" evidence="3">
    <location>
        <begin position="160"/>
        <end position="180"/>
    </location>
</feature>
<dbReference type="InterPro" id="IPR000160">
    <property type="entry name" value="GGDEF_dom"/>
</dbReference>
<evidence type="ECO:0000313" key="5">
    <source>
        <dbReference type="EMBL" id="WOH36533.1"/>
    </source>
</evidence>
<evidence type="ECO:0000256" key="2">
    <source>
        <dbReference type="ARBA" id="ARBA00034247"/>
    </source>
</evidence>
<feature type="transmembrane region" description="Helical" evidence="3">
    <location>
        <begin position="27"/>
        <end position="46"/>
    </location>
</feature>
<organism evidence="5 6">
    <name type="scientific">Thalassotalea fonticola</name>
    <dbReference type="NCBI Taxonomy" id="3065649"/>
    <lineage>
        <taxon>Bacteria</taxon>
        <taxon>Pseudomonadati</taxon>
        <taxon>Pseudomonadota</taxon>
        <taxon>Gammaproteobacteria</taxon>
        <taxon>Alteromonadales</taxon>
        <taxon>Colwelliaceae</taxon>
        <taxon>Thalassotalea</taxon>
    </lineage>
</organism>
<comment type="catalytic activity">
    <reaction evidence="2">
        <text>2 GTP = 3',3'-c-di-GMP + 2 diphosphate</text>
        <dbReference type="Rhea" id="RHEA:24898"/>
        <dbReference type="ChEBI" id="CHEBI:33019"/>
        <dbReference type="ChEBI" id="CHEBI:37565"/>
        <dbReference type="ChEBI" id="CHEBI:58805"/>
        <dbReference type="EC" id="2.7.7.65"/>
    </reaction>
</comment>
<evidence type="ECO:0000313" key="6">
    <source>
        <dbReference type="Proteomes" id="UP001301442"/>
    </source>
</evidence>
<name>A0ABZ0GLY6_9GAMM</name>
<dbReference type="InterPro" id="IPR050469">
    <property type="entry name" value="Diguanylate_Cyclase"/>
</dbReference>
<keyword evidence="3" id="KW-0472">Membrane</keyword>
<dbReference type="PANTHER" id="PTHR45138:SF9">
    <property type="entry name" value="DIGUANYLATE CYCLASE DGCM-RELATED"/>
    <property type="match status" value="1"/>
</dbReference>
<feature type="transmembrane region" description="Helical" evidence="3">
    <location>
        <begin position="128"/>
        <end position="145"/>
    </location>
</feature>
<dbReference type="PANTHER" id="PTHR45138">
    <property type="entry name" value="REGULATORY COMPONENTS OF SENSORY TRANSDUCTION SYSTEM"/>
    <property type="match status" value="1"/>
</dbReference>
<keyword evidence="5" id="KW-0808">Transferase</keyword>
<evidence type="ECO:0000256" key="3">
    <source>
        <dbReference type="SAM" id="Phobius"/>
    </source>
</evidence>
<dbReference type="InterPro" id="IPR048432">
    <property type="entry name" value="MASE7"/>
</dbReference>
<feature type="transmembrane region" description="Helical" evidence="3">
    <location>
        <begin position="104"/>
        <end position="121"/>
    </location>
</feature>
<dbReference type="Pfam" id="PF20967">
    <property type="entry name" value="MASE7"/>
    <property type="match status" value="1"/>
</dbReference>
<feature type="transmembrane region" description="Helical" evidence="3">
    <location>
        <begin position="52"/>
        <end position="69"/>
    </location>
</feature>
<dbReference type="InterPro" id="IPR029787">
    <property type="entry name" value="Nucleotide_cyclase"/>
</dbReference>
<dbReference type="Proteomes" id="UP001301442">
    <property type="component" value="Chromosome"/>
</dbReference>
<keyword evidence="5" id="KW-0548">Nucleotidyltransferase</keyword>
<sequence>MSISKIINTGAEFQPFNVANKIKTTNWVTLFTVFISAIYTLLYLFILNEVKVGLFNLAFTISYALGLLFMRFRAITNAKLWFFSVLMLHVWVCTNIFVSKESGFHLFYFLVPSGAFLLFELDQQKEKIALSILATLLFFYCENTLNPDPLIILSSDLNSTIYQSVVFFIMLELVVISAMFNQQIGQHEMQINKTATTDKLTNCLNRNYFFEEGQKQLEIANTNSRPFSLILTNLDNFKRVNDEHGYLVGDEYLVYFANVINHMCKNGEKVGRISGEEFVITLPEYTKAEAEKFANKLNLQIENSPFISSGNKTIFNTISMGIAVRNSSNTIGELVSIADTALFQAKSMGVGNIDIIEQMA</sequence>
<keyword evidence="3" id="KW-0812">Transmembrane</keyword>
<dbReference type="GO" id="GO:0052621">
    <property type="term" value="F:diguanylate cyclase activity"/>
    <property type="evidence" value="ECO:0007669"/>
    <property type="project" value="UniProtKB-EC"/>
</dbReference>
<dbReference type="CDD" id="cd01949">
    <property type="entry name" value="GGDEF"/>
    <property type="match status" value="1"/>
</dbReference>
<dbReference type="InterPro" id="IPR043128">
    <property type="entry name" value="Rev_trsase/Diguanyl_cyclase"/>
</dbReference>
<evidence type="ECO:0000256" key="1">
    <source>
        <dbReference type="ARBA" id="ARBA00012528"/>
    </source>
</evidence>
<feature type="domain" description="GGDEF" evidence="4">
    <location>
        <begin position="225"/>
        <end position="358"/>
    </location>
</feature>
<dbReference type="RefSeq" id="WP_348395344.1">
    <property type="nucleotide sequence ID" value="NZ_CP136600.1"/>
</dbReference>
<evidence type="ECO:0000259" key="4">
    <source>
        <dbReference type="PROSITE" id="PS50887"/>
    </source>
</evidence>
<keyword evidence="6" id="KW-1185">Reference proteome</keyword>
<dbReference type="SMART" id="SM00267">
    <property type="entry name" value="GGDEF"/>
    <property type="match status" value="1"/>
</dbReference>
<gene>
    <name evidence="5" type="ORF">RI844_14300</name>
</gene>
<dbReference type="Pfam" id="PF00990">
    <property type="entry name" value="GGDEF"/>
    <property type="match status" value="1"/>
</dbReference>
<dbReference type="Gene3D" id="3.30.70.270">
    <property type="match status" value="1"/>
</dbReference>
<accession>A0ABZ0GLY6</accession>
<dbReference type="EC" id="2.7.7.65" evidence="1"/>